<comment type="caution">
    <text evidence="1">The sequence shown here is derived from an EMBL/GenBank/DDBJ whole genome shotgun (WGS) entry which is preliminary data.</text>
</comment>
<dbReference type="EMBL" id="JBJVNW010000002">
    <property type="protein sequence ID" value="MFM9516454.1"/>
    <property type="molecule type" value="Genomic_DNA"/>
</dbReference>
<evidence type="ECO:0000313" key="2">
    <source>
        <dbReference type="Proteomes" id="UP001631987"/>
    </source>
</evidence>
<protein>
    <submittedName>
        <fullName evidence="1">Uncharacterized protein</fullName>
    </submittedName>
</protein>
<organism evidence="1 2">
    <name type="scientific">Pseudomonas monachiensis</name>
    <dbReference type="NCBI Taxonomy" id="3060212"/>
    <lineage>
        <taxon>Bacteria</taxon>
        <taxon>Pseudomonadati</taxon>
        <taxon>Pseudomonadota</taxon>
        <taxon>Gammaproteobacteria</taxon>
        <taxon>Pseudomonadales</taxon>
        <taxon>Pseudomonadaceae</taxon>
        <taxon>Pseudomonas</taxon>
    </lineage>
</organism>
<gene>
    <name evidence="1" type="ORF">ACKKH4_04195</name>
</gene>
<accession>A0ABW9H300</accession>
<keyword evidence="2" id="KW-1185">Reference proteome</keyword>
<name>A0ABW9H300_9PSED</name>
<sequence>MNKHISGKVLFSKTPYEIQTDYTTKTSLYKHLSDNKSKLIKTYKENSLMHKWWEFEFIIERDSGESPVDTYRIVAEVFLPDGTLLAKADELLSIDFQYGTRHHEDIYLEPVFIV</sequence>
<dbReference type="RefSeq" id="WP_409078246.1">
    <property type="nucleotide sequence ID" value="NZ_CP178857.1"/>
</dbReference>
<evidence type="ECO:0000313" key="1">
    <source>
        <dbReference type="EMBL" id="MFM9516454.1"/>
    </source>
</evidence>
<proteinExistence type="predicted"/>
<dbReference type="Proteomes" id="UP001631987">
    <property type="component" value="Unassembled WGS sequence"/>
</dbReference>
<reference evidence="1 2" key="1">
    <citation type="submission" date="2024-12" db="EMBL/GenBank/DDBJ databases">
        <title>Pseudomonas species isolated from Lotus nodules promote plant growth.</title>
        <authorList>
            <person name="Yu Y.-H."/>
            <person name="Kurtenbach J."/>
            <person name="Crosbie D."/>
            <person name="Brachmann A."/>
            <person name="Marin M."/>
        </authorList>
    </citation>
    <scope>NUCLEOTIDE SEQUENCE [LARGE SCALE GENOMIC DNA]</scope>
    <source>
        <strain evidence="1 2">PLb12A</strain>
    </source>
</reference>